<organism evidence="1 2">
    <name type="scientific">Eiseniibacteriota bacterium</name>
    <dbReference type="NCBI Taxonomy" id="2212470"/>
    <lineage>
        <taxon>Bacteria</taxon>
        <taxon>Candidatus Eiseniibacteriota</taxon>
    </lineage>
</organism>
<keyword evidence="1" id="KW-0378">Hydrolase</keyword>
<name>A0A538UDI4_UNCEI</name>
<keyword evidence="1" id="KW-0255">Endonuclease</keyword>
<evidence type="ECO:0000313" key="1">
    <source>
        <dbReference type="EMBL" id="TMQ73964.1"/>
    </source>
</evidence>
<accession>A0A538UDI4</accession>
<proteinExistence type="predicted"/>
<protein>
    <submittedName>
        <fullName evidence="1">HNH endonuclease</fullName>
    </submittedName>
</protein>
<sequence>MKTYSFPQVSEPALLRDCETVHARERGVTAQALAYLAEVDARKAYVPAGYDSMFAYCVGALRLSEQAARKRIHAARAARRFPAIFPAVAEGRL</sequence>
<evidence type="ECO:0000313" key="2">
    <source>
        <dbReference type="Proteomes" id="UP000319771"/>
    </source>
</evidence>
<keyword evidence="1" id="KW-0540">Nuclease</keyword>
<dbReference type="EMBL" id="VBPB01000027">
    <property type="protein sequence ID" value="TMQ73964.1"/>
    <property type="molecule type" value="Genomic_DNA"/>
</dbReference>
<reference evidence="1 2" key="1">
    <citation type="journal article" date="2019" name="Nat. Microbiol.">
        <title>Mediterranean grassland soil C-N compound turnover is dependent on rainfall and depth, and is mediated by genomically divergent microorganisms.</title>
        <authorList>
            <person name="Diamond S."/>
            <person name="Andeer P.F."/>
            <person name="Li Z."/>
            <person name="Crits-Christoph A."/>
            <person name="Burstein D."/>
            <person name="Anantharaman K."/>
            <person name="Lane K.R."/>
            <person name="Thomas B.C."/>
            <person name="Pan C."/>
            <person name="Northen T.R."/>
            <person name="Banfield J.F."/>
        </authorList>
    </citation>
    <scope>NUCLEOTIDE SEQUENCE [LARGE SCALE GENOMIC DNA]</scope>
    <source>
        <strain evidence="1">WS_11</strain>
    </source>
</reference>
<gene>
    <name evidence="1" type="ORF">E6K81_02075</name>
</gene>
<dbReference type="GO" id="GO:0004519">
    <property type="term" value="F:endonuclease activity"/>
    <property type="evidence" value="ECO:0007669"/>
    <property type="project" value="UniProtKB-KW"/>
</dbReference>
<dbReference type="AlphaFoldDB" id="A0A538UDI4"/>
<dbReference type="Proteomes" id="UP000319771">
    <property type="component" value="Unassembled WGS sequence"/>
</dbReference>
<feature type="non-terminal residue" evidence="1">
    <location>
        <position position="93"/>
    </location>
</feature>
<comment type="caution">
    <text evidence="1">The sequence shown here is derived from an EMBL/GenBank/DDBJ whole genome shotgun (WGS) entry which is preliminary data.</text>
</comment>